<reference evidence="2" key="1">
    <citation type="journal article" date="2024" name="Proc. Natl. Acad. Sci. U.S.A.">
        <title>Extraordinary preservation of gene collinearity over three hundred million years revealed in homosporous lycophytes.</title>
        <authorList>
            <person name="Li C."/>
            <person name="Wickell D."/>
            <person name="Kuo L.Y."/>
            <person name="Chen X."/>
            <person name="Nie B."/>
            <person name="Liao X."/>
            <person name="Peng D."/>
            <person name="Ji J."/>
            <person name="Jenkins J."/>
            <person name="Williams M."/>
            <person name="Shu S."/>
            <person name="Plott C."/>
            <person name="Barry K."/>
            <person name="Rajasekar S."/>
            <person name="Grimwood J."/>
            <person name="Han X."/>
            <person name="Sun S."/>
            <person name="Hou Z."/>
            <person name="He W."/>
            <person name="Dai G."/>
            <person name="Sun C."/>
            <person name="Schmutz J."/>
            <person name="Leebens-Mack J.H."/>
            <person name="Li F.W."/>
            <person name="Wang L."/>
        </authorList>
    </citation>
    <scope>NUCLEOTIDE SEQUENCE [LARGE SCALE GENOMIC DNA]</scope>
    <source>
        <strain evidence="2">cv. PW_Plant_1</strain>
    </source>
</reference>
<organism evidence="1 2">
    <name type="scientific">Diphasiastrum complanatum</name>
    <name type="common">Issler's clubmoss</name>
    <name type="synonym">Lycopodium complanatum</name>
    <dbReference type="NCBI Taxonomy" id="34168"/>
    <lineage>
        <taxon>Eukaryota</taxon>
        <taxon>Viridiplantae</taxon>
        <taxon>Streptophyta</taxon>
        <taxon>Embryophyta</taxon>
        <taxon>Tracheophyta</taxon>
        <taxon>Lycopodiopsida</taxon>
        <taxon>Lycopodiales</taxon>
        <taxon>Lycopodiaceae</taxon>
        <taxon>Lycopodioideae</taxon>
        <taxon>Diphasiastrum</taxon>
    </lineage>
</organism>
<accession>A0ACC2DJI9</accession>
<sequence length="398" mass="43573">MDARKAMELKLFVQQLEANPSVLQDPQLRFFRNYLEKLGANLPPAAYGKAEFSKDHTSEGHDDEVDEETPESPDFFSASKSTTGDKPWEEHVSDEEIESEVELDNEGVVPPDNEPPQKMGDPSIEVTEEMRDNAQVEKFKAMDAAEAGDLEAAVGFLTEAIISNPTSAILYASRAGIYVKMSKPNAAIRDAEAALTINPDSAKGYKWRGEAKALLGQWEEAVKDLRLASRLDYDDEIAAVLKKVEPNARRLEEHRRKYERLRKERQERKAERERQRRRAKAQASYEKAKRAERESSSPRTGGATGNFAGGGPGSFPGGSAGNSAGGWPGSFPGSSPGGVDMSQLLNDPELLAAFQDPEVMAALQDVMKNPANLANHQDNPKVAPLLNKMMSNFGGAAV</sequence>
<name>A0ACC2DJI9_DIPCM</name>
<gene>
    <name evidence="1" type="ORF">O6H91_06G139900</name>
</gene>
<dbReference type="Proteomes" id="UP001162992">
    <property type="component" value="Chromosome 6"/>
</dbReference>
<evidence type="ECO:0000313" key="2">
    <source>
        <dbReference type="Proteomes" id="UP001162992"/>
    </source>
</evidence>
<dbReference type="EMBL" id="CM055097">
    <property type="protein sequence ID" value="KAJ7554427.1"/>
    <property type="molecule type" value="Genomic_DNA"/>
</dbReference>
<evidence type="ECO:0000313" key="1">
    <source>
        <dbReference type="EMBL" id="KAJ7554427.1"/>
    </source>
</evidence>
<proteinExistence type="predicted"/>
<comment type="caution">
    <text evidence="1">The sequence shown here is derived from an EMBL/GenBank/DDBJ whole genome shotgun (WGS) entry which is preliminary data.</text>
</comment>
<protein>
    <submittedName>
        <fullName evidence="1">Uncharacterized protein</fullName>
    </submittedName>
</protein>
<keyword evidence="2" id="KW-1185">Reference proteome</keyword>